<reference evidence="3" key="1">
    <citation type="submission" date="2016-10" db="EMBL/GenBank/DDBJ databases">
        <authorList>
            <person name="Varghese N."/>
            <person name="Submissions S."/>
        </authorList>
    </citation>
    <scope>NUCLEOTIDE SEQUENCE [LARGE SCALE GENOMIC DNA]</scope>
    <source>
        <strain evidence="3">DSM 19315</strain>
    </source>
</reference>
<keyword evidence="1" id="KW-0812">Transmembrane</keyword>
<dbReference type="EMBL" id="FOPC01000021">
    <property type="protein sequence ID" value="SFH14850.1"/>
    <property type="molecule type" value="Genomic_DNA"/>
</dbReference>
<evidence type="ECO:0000313" key="2">
    <source>
        <dbReference type="EMBL" id="SFH14850.1"/>
    </source>
</evidence>
<accession>A0A1I2XN19</accession>
<sequence>MEEANVTKSNSENSFFMMFFGFLVKPVSIVDLLTLKTKFYIMLNIAEYQLIVLFQD</sequence>
<keyword evidence="1" id="KW-0472">Membrane</keyword>
<dbReference type="AlphaFoldDB" id="A0A1I2XN19"/>
<feature type="transmembrane region" description="Helical" evidence="1">
    <location>
        <begin position="15"/>
        <end position="35"/>
    </location>
</feature>
<dbReference type="Proteomes" id="UP000199642">
    <property type="component" value="Unassembled WGS sequence"/>
</dbReference>
<name>A0A1I2XN19_9BACT</name>
<keyword evidence="3" id="KW-1185">Reference proteome</keyword>
<organism evidence="2 3">
    <name type="scientific">Algoriphagus hitonicola</name>
    <dbReference type="NCBI Taxonomy" id="435880"/>
    <lineage>
        <taxon>Bacteria</taxon>
        <taxon>Pseudomonadati</taxon>
        <taxon>Bacteroidota</taxon>
        <taxon>Cytophagia</taxon>
        <taxon>Cytophagales</taxon>
        <taxon>Cyclobacteriaceae</taxon>
        <taxon>Algoriphagus</taxon>
    </lineage>
</organism>
<protein>
    <submittedName>
        <fullName evidence="2">Uncharacterized protein</fullName>
    </submittedName>
</protein>
<gene>
    <name evidence="2" type="ORF">SAMN04487988_1212</name>
</gene>
<keyword evidence="1" id="KW-1133">Transmembrane helix</keyword>
<evidence type="ECO:0000313" key="3">
    <source>
        <dbReference type="Proteomes" id="UP000199642"/>
    </source>
</evidence>
<evidence type="ECO:0000256" key="1">
    <source>
        <dbReference type="SAM" id="Phobius"/>
    </source>
</evidence>
<proteinExistence type="predicted"/>